<feature type="compositionally biased region" description="Acidic residues" evidence="1">
    <location>
        <begin position="310"/>
        <end position="319"/>
    </location>
</feature>
<accession>A0AAV1CXI6</accession>
<evidence type="ECO:0000313" key="4">
    <source>
        <dbReference type="Proteomes" id="UP001161247"/>
    </source>
</evidence>
<evidence type="ECO:0000259" key="2">
    <source>
        <dbReference type="Pfam" id="PF14111"/>
    </source>
</evidence>
<dbReference type="PANTHER" id="PTHR31286:SF165">
    <property type="entry name" value="DUF4283 DOMAIN-CONTAINING PROTEIN"/>
    <property type="match status" value="1"/>
</dbReference>
<reference evidence="3" key="1">
    <citation type="submission" date="2023-03" db="EMBL/GenBank/DDBJ databases">
        <authorList>
            <person name="Julca I."/>
        </authorList>
    </citation>
    <scope>NUCLEOTIDE SEQUENCE</scope>
</reference>
<organism evidence="3 4">
    <name type="scientific">Oldenlandia corymbosa var. corymbosa</name>
    <dbReference type="NCBI Taxonomy" id="529605"/>
    <lineage>
        <taxon>Eukaryota</taxon>
        <taxon>Viridiplantae</taxon>
        <taxon>Streptophyta</taxon>
        <taxon>Embryophyta</taxon>
        <taxon>Tracheophyta</taxon>
        <taxon>Spermatophyta</taxon>
        <taxon>Magnoliopsida</taxon>
        <taxon>eudicotyledons</taxon>
        <taxon>Gunneridae</taxon>
        <taxon>Pentapetalae</taxon>
        <taxon>asterids</taxon>
        <taxon>lamiids</taxon>
        <taxon>Gentianales</taxon>
        <taxon>Rubiaceae</taxon>
        <taxon>Rubioideae</taxon>
        <taxon>Spermacoceae</taxon>
        <taxon>Hedyotis-Oldenlandia complex</taxon>
        <taxon>Oldenlandia</taxon>
    </lineage>
</organism>
<proteinExistence type="predicted"/>
<dbReference type="InterPro" id="IPR025558">
    <property type="entry name" value="DUF4283"/>
</dbReference>
<evidence type="ECO:0000313" key="3">
    <source>
        <dbReference type="EMBL" id="CAI9099147.1"/>
    </source>
</evidence>
<keyword evidence="4" id="KW-1185">Reference proteome</keyword>
<dbReference type="Proteomes" id="UP001161247">
    <property type="component" value="Chromosome 3"/>
</dbReference>
<feature type="domain" description="DUF4283" evidence="2">
    <location>
        <begin position="2"/>
        <end position="46"/>
    </location>
</feature>
<feature type="region of interest" description="Disordered" evidence="1">
    <location>
        <begin position="261"/>
        <end position="333"/>
    </location>
</feature>
<sequence>MIDHRHILIGFDLEEDFQRCWMKEFWSFDSHMMRVLKWTQDFNPEQESSIVPVWIAFEGLPVHRFNEEYLRKISCIVGKPLKIDMPTLNLSRPSIARVCVEVDLLQELPKRIRLGTEGSSYFQIITYENLLEYYVECRKIGHSIKACRHSKDFTKADAIPKSNPKPNEAQNQETISKKSEIKASAKPFGHLLVGSWKQKEDATKNSEKITQIGNDPSSSGLTLKEKQTLQIDVEALSPKFHNPSSTNRKISKEHLSEILEKSSEKQHPMESWGTEEVVQVETQEEIPKQNEMIGNDDSIHDLEVEKDNRNDEDDDDEGLLSENPGKISEVGTLLDQFSDDVSVGAQFE</sequence>
<gene>
    <name evidence="3" type="ORF">OLC1_LOCUS9225</name>
</gene>
<dbReference type="PANTHER" id="PTHR31286">
    <property type="entry name" value="GLYCINE-RICH CELL WALL STRUCTURAL PROTEIN 1.8-LIKE"/>
    <property type="match status" value="1"/>
</dbReference>
<name>A0AAV1CXI6_OLDCO</name>
<protein>
    <submittedName>
        <fullName evidence="3">OLC1v1035924C1</fullName>
    </submittedName>
</protein>
<feature type="compositionally biased region" description="Basic and acidic residues" evidence="1">
    <location>
        <begin position="297"/>
        <end position="309"/>
    </location>
</feature>
<dbReference type="InterPro" id="IPR040256">
    <property type="entry name" value="At4g02000-like"/>
</dbReference>
<dbReference type="EMBL" id="OX459120">
    <property type="protein sequence ID" value="CAI9099147.1"/>
    <property type="molecule type" value="Genomic_DNA"/>
</dbReference>
<dbReference type="Pfam" id="PF14111">
    <property type="entry name" value="DUF4283"/>
    <property type="match status" value="1"/>
</dbReference>
<evidence type="ECO:0000256" key="1">
    <source>
        <dbReference type="SAM" id="MobiDB-lite"/>
    </source>
</evidence>
<dbReference type="AlphaFoldDB" id="A0AAV1CXI6"/>